<evidence type="ECO:0000313" key="13">
    <source>
        <dbReference type="Proteomes" id="UP000550501"/>
    </source>
</evidence>
<keyword evidence="8 10" id="KW-0472">Membrane</keyword>
<dbReference type="PANTHER" id="PTHR10110:SF86">
    <property type="entry name" value="SODIUM_HYDROGEN EXCHANGER 7"/>
    <property type="match status" value="1"/>
</dbReference>
<evidence type="ECO:0000256" key="3">
    <source>
        <dbReference type="ARBA" id="ARBA00022475"/>
    </source>
</evidence>
<evidence type="ECO:0000256" key="2">
    <source>
        <dbReference type="ARBA" id="ARBA00022448"/>
    </source>
</evidence>
<evidence type="ECO:0000256" key="1">
    <source>
        <dbReference type="ARBA" id="ARBA00004651"/>
    </source>
</evidence>
<comment type="caution">
    <text evidence="12">The sequence shown here is derived from an EMBL/GenBank/DDBJ whole genome shotgun (WGS) entry which is preliminary data.</text>
</comment>
<dbReference type="InterPro" id="IPR018422">
    <property type="entry name" value="Cation/H_exchanger_CPA1"/>
</dbReference>
<feature type="transmembrane region" description="Helical" evidence="10">
    <location>
        <begin position="41"/>
        <end position="63"/>
    </location>
</feature>
<gene>
    <name evidence="12" type="ORF">FHR72_004530</name>
</gene>
<dbReference type="AlphaFoldDB" id="A0A839QBR8"/>
<keyword evidence="13" id="KW-1185">Reference proteome</keyword>
<accession>A0A839QBR8</accession>
<feature type="domain" description="Cation/H+ exchanger transmembrane" evidence="11">
    <location>
        <begin position="2"/>
        <end position="214"/>
    </location>
</feature>
<dbReference type="RefSeq" id="WP_311736231.1">
    <property type="nucleotide sequence ID" value="NZ_JACHVU010000013.1"/>
</dbReference>
<name>A0A839QBR8_MYCIR</name>
<evidence type="ECO:0000256" key="4">
    <source>
        <dbReference type="ARBA" id="ARBA00022692"/>
    </source>
</evidence>
<evidence type="ECO:0000256" key="5">
    <source>
        <dbReference type="ARBA" id="ARBA00022989"/>
    </source>
</evidence>
<sequence length="336" mass="35882">MAIVVGVLTGLLVAVCARWVLTRLPAHPAGTALVLVCPFAAYTAADAVHGSGVLAVVTLALSLSRYSDAESAQTRLVSLTTWEVVELLVTGAAFAFVGLELRAIMQSTPGSLTTLIVQALAVTAVVIVLRFAWIFPVATLDERLHRRRGAVAEPIGWREMTVSSWAGMRGVVTLVTALALPAAFPERDRLVFIAFVVVIITLLLQGLTLPVLVKVLRVSGDDAALDDLEQSLIRRAQDAGMRRLDELRAAGDVADDVVDHVEENAARMWHAIGLRDGDREPHGAPASDRIGEIDVVRDSMLAAAREVVLAARSESGTDPGVVDDVLRRLDARGTMP</sequence>
<dbReference type="Pfam" id="PF00999">
    <property type="entry name" value="Na_H_Exchanger"/>
    <property type="match status" value="1"/>
</dbReference>
<reference evidence="12 13" key="1">
    <citation type="submission" date="2020-08" db="EMBL/GenBank/DDBJ databases">
        <title>The Agave Microbiome: Exploring the role of microbial communities in plant adaptations to desert environments.</title>
        <authorList>
            <person name="Partida-Martinez L.P."/>
        </authorList>
    </citation>
    <scope>NUCLEOTIDE SEQUENCE [LARGE SCALE GENOMIC DNA]</scope>
    <source>
        <strain evidence="12 13">AT2.18</strain>
    </source>
</reference>
<comment type="subcellular location">
    <subcellularLocation>
        <location evidence="1">Cell membrane</location>
        <topology evidence="1">Multi-pass membrane protein</topology>
    </subcellularLocation>
</comment>
<dbReference type="InterPro" id="IPR006153">
    <property type="entry name" value="Cation/H_exchanger_TM"/>
</dbReference>
<dbReference type="Proteomes" id="UP000550501">
    <property type="component" value="Unassembled WGS sequence"/>
</dbReference>
<feature type="transmembrane region" description="Helical" evidence="10">
    <location>
        <begin position="116"/>
        <end position="138"/>
    </location>
</feature>
<feature type="transmembrane region" description="Helical" evidence="10">
    <location>
        <begin position="84"/>
        <end position="104"/>
    </location>
</feature>
<evidence type="ECO:0000313" key="12">
    <source>
        <dbReference type="EMBL" id="MBB2993023.1"/>
    </source>
</evidence>
<dbReference type="EMBL" id="JACHVU010000013">
    <property type="protein sequence ID" value="MBB2993023.1"/>
    <property type="molecule type" value="Genomic_DNA"/>
</dbReference>
<dbReference type="GO" id="GO:0015385">
    <property type="term" value="F:sodium:proton antiporter activity"/>
    <property type="evidence" value="ECO:0007669"/>
    <property type="project" value="InterPro"/>
</dbReference>
<evidence type="ECO:0000256" key="6">
    <source>
        <dbReference type="ARBA" id="ARBA00023053"/>
    </source>
</evidence>
<keyword evidence="5 10" id="KW-1133">Transmembrane helix</keyword>
<evidence type="ECO:0000256" key="9">
    <source>
        <dbReference type="ARBA" id="ARBA00023201"/>
    </source>
</evidence>
<evidence type="ECO:0000256" key="8">
    <source>
        <dbReference type="ARBA" id="ARBA00023136"/>
    </source>
</evidence>
<evidence type="ECO:0000259" key="11">
    <source>
        <dbReference type="Pfam" id="PF00999"/>
    </source>
</evidence>
<dbReference type="GO" id="GO:0005886">
    <property type="term" value="C:plasma membrane"/>
    <property type="evidence" value="ECO:0007669"/>
    <property type="project" value="UniProtKB-SubCell"/>
</dbReference>
<keyword evidence="9" id="KW-0739">Sodium transport</keyword>
<keyword evidence="4 10" id="KW-0812">Transmembrane</keyword>
<dbReference type="GO" id="GO:0015386">
    <property type="term" value="F:potassium:proton antiporter activity"/>
    <property type="evidence" value="ECO:0007669"/>
    <property type="project" value="TreeGrafter"/>
</dbReference>
<keyword evidence="6" id="KW-0915">Sodium</keyword>
<feature type="transmembrane region" description="Helical" evidence="10">
    <location>
        <begin position="190"/>
        <end position="213"/>
    </location>
</feature>
<dbReference type="PANTHER" id="PTHR10110">
    <property type="entry name" value="SODIUM/HYDROGEN EXCHANGER"/>
    <property type="match status" value="1"/>
</dbReference>
<keyword evidence="2" id="KW-0813">Transport</keyword>
<dbReference type="GO" id="GO:0098719">
    <property type="term" value="P:sodium ion import across plasma membrane"/>
    <property type="evidence" value="ECO:0007669"/>
    <property type="project" value="TreeGrafter"/>
</dbReference>
<organism evidence="12 13">
    <name type="scientific">Mycolicibacterium iranicum</name>
    <name type="common">Mycobacterium iranicum</name>
    <dbReference type="NCBI Taxonomy" id="912594"/>
    <lineage>
        <taxon>Bacteria</taxon>
        <taxon>Bacillati</taxon>
        <taxon>Actinomycetota</taxon>
        <taxon>Actinomycetes</taxon>
        <taxon>Mycobacteriales</taxon>
        <taxon>Mycobacteriaceae</taxon>
        <taxon>Mycolicibacterium</taxon>
    </lineage>
</organism>
<proteinExistence type="predicted"/>
<evidence type="ECO:0000256" key="10">
    <source>
        <dbReference type="SAM" id="Phobius"/>
    </source>
</evidence>
<keyword evidence="3" id="KW-1003">Cell membrane</keyword>
<dbReference type="GO" id="GO:0051453">
    <property type="term" value="P:regulation of intracellular pH"/>
    <property type="evidence" value="ECO:0007669"/>
    <property type="project" value="TreeGrafter"/>
</dbReference>
<keyword evidence="7" id="KW-0406">Ion transport</keyword>
<protein>
    <submittedName>
        <fullName evidence="12">NhaP-type Na+/H+ or K+/H+ antiporter</fullName>
    </submittedName>
</protein>
<evidence type="ECO:0000256" key="7">
    <source>
        <dbReference type="ARBA" id="ARBA00023065"/>
    </source>
</evidence>